<comment type="subcellular location">
    <subcellularLocation>
        <location evidence="1">Membrane</location>
        <topology evidence="1">Multi-pass membrane protein</topology>
    </subcellularLocation>
</comment>
<dbReference type="GO" id="GO:0005886">
    <property type="term" value="C:plasma membrane"/>
    <property type="evidence" value="ECO:0007669"/>
    <property type="project" value="TreeGrafter"/>
</dbReference>
<dbReference type="STRING" id="10195.A0A3M7SEK8"/>
<dbReference type="AlphaFoldDB" id="A0A3M7SEK8"/>
<evidence type="ECO:0000313" key="11">
    <source>
        <dbReference type="Proteomes" id="UP000276133"/>
    </source>
</evidence>
<dbReference type="InterPro" id="IPR044880">
    <property type="entry name" value="NCX_ion-bd_dom_sf"/>
</dbReference>
<dbReference type="Pfam" id="PF01699">
    <property type="entry name" value="Na_Ca_ex"/>
    <property type="match status" value="1"/>
</dbReference>
<dbReference type="Gene3D" id="1.20.1420.30">
    <property type="entry name" value="NCX, central ion-binding region"/>
    <property type="match status" value="1"/>
</dbReference>
<feature type="transmembrane region" description="Helical" evidence="8">
    <location>
        <begin position="238"/>
        <end position="257"/>
    </location>
</feature>
<keyword evidence="4" id="KW-0406">Ion transport</keyword>
<keyword evidence="4" id="KW-0813">Transport</keyword>
<evidence type="ECO:0000256" key="7">
    <source>
        <dbReference type="ARBA" id="ARBA00023136"/>
    </source>
</evidence>
<evidence type="ECO:0000259" key="9">
    <source>
        <dbReference type="Pfam" id="PF01699"/>
    </source>
</evidence>
<keyword evidence="6 8" id="KW-1133">Transmembrane helix</keyword>
<dbReference type="GO" id="GO:0006874">
    <property type="term" value="P:intracellular calcium ion homeostasis"/>
    <property type="evidence" value="ECO:0007669"/>
    <property type="project" value="TreeGrafter"/>
</dbReference>
<keyword evidence="4" id="KW-0106">Calcium</keyword>
<dbReference type="GO" id="GO:0008273">
    <property type="term" value="F:calcium, potassium:sodium antiporter activity"/>
    <property type="evidence" value="ECO:0007669"/>
    <property type="project" value="TreeGrafter"/>
</dbReference>
<dbReference type="Proteomes" id="UP000276133">
    <property type="component" value="Unassembled WGS sequence"/>
</dbReference>
<name>A0A3M7SEK8_BRAPC</name>
<comment type="caution">
    <text evidence="10">The sequence shown here is derived from an EMBL/GenBank/DDBJ whole genome shotgun (WGS) entry which is preliminary data.</text>
</comment>
<evidence type="ECO:0000256" key="3">
    <source>
        <dbReference type="ARBA" id="ARBA00022449"/>
    </source>
</evidence>
<evidence type="ECO:0000256" key="6">
    <source>
        <dbReference type="ARBA" id="ARBA00022989"/>
    </source>
</evidence>
<keyword evidence="3" id="KW-0050">Antiport</keyword>
<evidence type="ECO:0000256" key="5">
    <source>
        <dbReference type="ARBA" id="ARBA00022692"/>
    </source>
</evidence>
<organism evidence="10 11">
    <name type="scientific">Brachionus plicatilis</name>
    <name type="common">Marine rotifer</name>
    <name type="synonym">Brachionus muelleri</name>
    <dbReference type="NCBI Taxonomy" id="10195"/>
    <lineage>
        <taxon>Eukaryota</taxon>
        <taxon>Metazoa</taxon>
        <taxon>Spiralia</taxon>
        <taxon>Gnathifera</taxon>
        <taxon>Rotifera</taxon>
        <taxon>Eurotatoria</taxon>
        <taxon>Monogononta</taxon>
        <taxon>Pseudotrocha</taxon>
        <taxon>Ploima</taxon>
        <taxon>Brachionidae</taxon>
        <taxon>Brachionus</taxon>
    </lineage>
</organism>
<gene>
    <name evidence="10" type="ORF">BpHYR1_047443</name>
</gene>
<dbReference type="PANTHER" id="PTHR10846">
    <property type="entry name" value="SODIUM/POTASSIUM/CALCIUM EXCHANGER"/>
    <property type="match status" value="1"/>
</dbReference>
<feature type="domain" description="Sodium/calcium exchanger membrane region" evidence="9">
    <location>
        <begin position="117"/>
        <end position="257"/>
    </location>
</feature>
<feature type="non-terminal residue" evidence="10">
    <location>
        <position position="307"/>
    </location>
</feature>
<keyword evidence="4" id="KW-0109">Calcium transport</keyword>
<dbReference type="InterPro" id="IPR004837">
    <property type="entry name" value="NaCa_Exmemb"/>
</dbReference>
<comment type="similarity">
    <text evidence="2">Belongs to the Ca(2+):cation antiporter (CaCA) (TC 2.A.19) family. SLC24A subfamily.</text>
</comment>
<evidence type="ECO:0000313" key="10">
    <source>
        <dbReference type="EMBL" id="RNA34254.1"/>
    </source>
</evidence>
<keyword evidence="11" id="KW-1185">Reference proteome</keyword>
<proteinExistence type="inferred from homology"/>
<dbReference type="EMBL" id="REGN01001508">
    <property type="protein sequence ID" value="RNA34254.1"/>
    <property type="molecule type" value="Genomic_DNA"/>
</dbReference>
<evidence type="ECO:0000256" key="4">
    <source>
        <dbReference type="ARBA" id="ARBA00022568"/>
    </source>
</evidence>
<dbReference type="OrthoDB" id="2127281at2759"/>
<feature type="transmembrane region" description="Helical" evidence="8">
    <location>
        <begin position="180"/>
        <end position="202"/>
    </location>
</feature>
<dbReference type="InterPro" id="IPR004481">
    <property type="entry name" value="K/Na/Ca-exchanger"/>
</dbReference>
<protein>
    <submittedName>
        <fullName evidence="10">Sodium potassium calcium exchanger 3-like</fullName>
    </submittedName>
</protein>
<reference evidence="10 11" key="1">
    <citation type="journal article" date="2018" name="Sci. Rep.">
        <title>Genomic signatures of local adaptation to the degree of environmental predictability in rotifers.</title>
        <authorList>
            <person name="Franch-Gras L."/>
            <person name="Hahn C."/>
            <person name="Garcia-Roger E.M."/>
            <person name="Carmona M.J."/>
            <person name="Serra M."/>
            <person name="Gomez A."/>
        </authorList>
    </citation>
    <scope>NUCLEOTIDE SEQUENCE [LARGE SCALE GENOMIC DNA]</scope>
    <source>
        <strain evidence="10">HYR1</strain>
    </source>
</reference>
<accession>A0A3M7SEK8</accession>
<evidence type="ECO:0000256" key="1">
    <source>
        <dbReference type="ARBA" id="ARBA00004141"/>
    </source>
</evidence>
<keyword evidence="5 8" id="KW-0812">Transmembrane</keyword>
<feature type="transmembrane region" description="Helical" evidence="8">
    <location>
        <begin position="111"/>
        <end position="129"/>
    </location>
</feature>
<evidence type="ECO:0000256" key="8">
    <source>
        <dbReference type="SAM" id="Phobius"/>
    </source>
</evidence>
<feature type="transmembrane region" description="Helical" evidence="8">
    <location>
        <begin position="214"/>
        <end position="232"/>
    </location>
</feature>
<dbReference type="PANTHER" id="PTHR10846:SF73">
    <property type="entry name" value="SODIUM_CALCIUM EXCHANGER MEMBRANE REGION DOMAIN-CONTAINING PROTEIN"/>
    <property type="match status" value="1"/>
</dbReference>
<sequence>MSDSEYRVVDDYCTENIAIPTNENEPFLSSYQIKVDSEDTSIYQEDRDSIQIEELSFRLFLTSQHEHEISANKSNSFVDSELNVSDYCVTASIHDFPSDIFTQKQRQHGAVLFHIIFAIYLLKSILIVCDEYFMSSIELIGKRLNLDQDVLGATFMAVGSSTPEVFVSLVSILVNESETSIGSSVGSAIFNILFIVGICGVFVSGSAQLSIWPFIRDSFFYTISILMVFLLIHDDRVYWYESMCLLILYALYCFFMMNNDRAKNWAYEKFEIFRQETSNMLSENSQAPHDKNYVIRDKTLSQSQSGY</sequence>
<keyword evidence="7 8" id="KW-0472">Membrane</keyword>
<evidence type="ECO:0000256" key="2">
    <source>
        <dbReference type="ARBA" id="ARBA00005364"/>
    </source>
</evidence>
<dbReference type="GO" id="GO:0005262">
    <property type="term" value="F:calcium channel activity"/>
    <property type="evidence" value="ECO:0007669"/>
    <property type="project" value="TreeGrafter"/>
</dbReference>